<evidence type="ECO:0000256" key="1">
    <source>
        <dbReference type="SAM" id="Phobius"/>
    </source>
</evidence>
<sequence length="258" mass="28308">MLQSLKQSLVLSLKKQTEETFGYIFSLLAFLIFLMGKAIGLQNHAKGFYYLAVITLIYGFLVFVNTLAKPFIDSGAGKLVISGILVIGSGVSLALARLTINGELHVPSSAFPITQSILAVLYAPLTLSICLAFSGVIFIVIGAMLSIIPYRVSSIKSFLTSWHQGDEISVIGIIINLVRLSGLVAVISVAMHFSQNNDSYTEALASFTRWFAYSFESDEHSYCTINPGERVAYLDNDRIVVATKKSNEPYVYEIRPCL</sequence>
<keyword evidence="1" id="KW-0472">Membrane</keyword>
<feature type="transmembrane region" description="Helical" evidence="1">
    <location>
        <begin position="21"/>
        <end position="41"/>
    </location>
</feature>
<dbReference type="OrthoDB" id="5919091at2"/>
<feature type="transmembrane region" description="Helical" evidence="1">
    <location>
        <begin position="79"/>
        <end position="100"/>
    </location>
</feature>
<feature type="transmembrane region" description="Helical" evidence="1">
    <location>
        <begin position="47"/>
        <end position="67"/>
    </location>
</feature>
<organism evidence="2 3">
    <name type="scientific">Neptunomonas qingdaonensis</name>
    <dbReference type="NCBI Taxonomy" id="1045558"/>
    <lineage>
        <taxon>Bacteria</taxon>
        <taxon>Pseudomonadati</taxon>
        <taxon>Pseudomonadota</taxon>
        <taxon>Gammaproteobacteria</taxon>
        <taxon>Oceanospirillales</taxon>
        <taxon>Oceanospirillaceae</taxon>
        <taxon>Neptunomonas</taxon>
    </lineage>
</organism>
<dbReference type="AlphaFoldDB" id="A0A1I2QR04"/>
<protein>
    <submittedName>
        <fullName evidence="2">Uncharacterized protein</fullName>
    </submittedName>
</protein>
<reference evidence="3" key="1">
    <citation type="submission" date="2016-10" db="EMBL/GenBank/DDBJ databases">
        <authorList>
            <person name="Varghese N."/>
            <person name="Submissions S."/>
        </authorList>
    </citation>
    <scope>NUCLEOTIDE SEQUENCE [LARGE SCALE GENOMIC DNA]</scope>
    <source>
        <strain evidence="3">CGMCC 1.10971</strain>
    </source>
</reference>
<accession>A0A1I2QR04</accession>
<dbReference type="Proteomes" id="UP000198623">
    <property type="component" value="Unassembled WGS sequence"/>
</dbReference>
<keyword evidence="1" id="KW-0812">Transmembrane</keyword>
<keyword evidence="1" id="KW-1133">Transmembrane helix</keyword>
<evidence type="ECO:0000313" key="2">
    <source>
        <dbReference type="EMBL" id="SFG30063.1"/>
    </source>
</evidence>
<dbReference type="RefSeq" id="WP_090726957.1">
    <property type="nucleotide sequence ID" value="NZ_FOOU01000005.1"/>
</dbReference>
<dbReference type="EMBL" id="FOOU01000005">
    <property type="protein sequence ID" value="SFG30063.1"/>
    <property type="molecule type" value="Genomic_DNA"/>
</dbReference>
<evidence type="ECO:0000313" key="3">
    <source>
        <dbReference type="Proteomes" id="UP000198623"/>
    </source>
</evidence>
<gene>
    <name evidence="2" type="ORF">SAMN05216175_10560</name>
</gene>
<dbReference type="STRING" id="1045558.SAMN05216175_10560"/>
<name>A0A1I2QR04_9GAMM</name>
<proteinExistence type="predicted"/>
<feature type="transmembrane region" description="Helical" evidence="1">
    <location>
        <begin position="168"/>
        <end position="193"/>
    </location>
</feature>
<feature type="transmembrane region" description="Helical" evidence="1">
    <location>
        <begin position="120"/>
        <end position="148"/>
    </location>
</feature>
<keyword evidence="3" id="KW-1185">Reference proteome</keyword>